<proteinExistence type="predicted"/>
<dbReference type="EMBL" id="PDCK01000045">
    <property type="protein sequence ID" value="PRQ20376.1"/>
    <property type="molecule type" value="Genomic_DNA"/>
</dbReference>
<dbReference type="AlphaFoldDB" id="A0A2P6PEM0"/>
<evidence type="ECO:0000313" key="2">
    <source>
        <dbReference type="Proteomes" id="UP000238479"/>
    </source>
</evidence>
<organism evidence="1 2">
    <name type="scientific">Rosa chinensis</name>
    <name type="common">China rose</name>
    <dbReference type="NCBI Taxonomy" id="74649"/>
    <lineage>
        <taxon>Eukaryota</taxon>
        <taxon>Viridiplantae</taxon>
        <taxon>Streptophyta</taxon>
        <taxon>Embryophyta</taxon>
        <taxon>Tracheophyta</taxon>
        <taxon>Spermatophyta</taxon>
        <taxon>Magnoliopsida</taxon>
        <taxon>eudicotyledons</taxon>
        <taxon>Gunneridae</taxon>
        <taxon>Pentapetalae</taxon>
        <taxon>rosids</taxon>
        <taxon>fabids</taxon>
        <taxon>Rosales</taxon>
        <taxon>Rosaceae</taxon>
        <taxon>Rosoideae</taxon>
        <taxon>Rosoideae incertae sedis</taxon>
        <taxon>Rosa</taxon>
    </lineage>
</organism>
<dbReference type="Proteomes" id="UP000238479">
    <property type="component" value="Chromosome 7"/>
</dbReference>
<accession>A0A2P6PEM0</accession>
<dbReference type="Gramene" id="PRQ20376">
    <property type="protein sequence ID" value="PRQ20376"/>
    <property type="gene ID" value="RchiOBHm_Chr7g0227491"/>
</dbReference>
<keyword evidence="2" id="KW-1185">Reference proteome</keyword>
<evidence type="ECO:0000313" key="1">
    <source>
        <dbReference type="EMBL" id="PRQ20376.1"/>
    </source>
</evidence>
<protein>
    <submittedName>
        <fullName evidence="1">Uncharacterized protein</fullName>
    </submittedName>
</protein>
<comment type="caution">
    <text evidence="1">The sequence shown here is derived from an EMBL/GenBank/DDBJ whole genome shotgun (WGS) entry which is preliminary data.</text>
</comment>
<name>A0A2P6PEM0_ROSCH</name>
<gene>
    <name evidence="1" type="ORF">RchiOBHm_Chr7g0227491</name>
</gene>
<sequence length="70" mass="7323">MVLGPRCRSWPIVGLRGARLLLQGTRGLEPCAWLEAGGCNAQPGGMGSSGKAARWRWRMGLCCAGGCACC</sequence>
<reference evidence="1 2" key="1">
    <citation type="journal article" date="2018" name="Nat. Genet.">
        <title>The Rosa genome provides new insights in the design of modern roses.</title>
        <authorList>
            <person name="Bendahmane M."/>
        </authorList>
    </citation>
    <scope>NUCLEOTIDE SEQUENCE [LARGE SCALE GENOMIC DNA]</scope>
    <source>
        <strain evidence="2">cv. Old Blush</strain>
    </source>
</reference>